<dbReference type="Gene3D" id="3.30.70.270">
    <property type="match status" value="1"/>
</dbReference>
<dbReference type="AlphaFoldDB" id="A0A418SGH5"/>
<keyword evidence="2" id="KW-0227">DNA damage</keyword>
<dbReference type="Gene3D" id="3.40.1170.60">
    <property type="match status" value="1"/>
</dbReference>
<dbReference type="GO" id="GO:0006281">
    <property type="term" value="P:DNA repair"/>
    <property type="evidence" value="ECO:0007669"/>
    <property type="project" value="InterPro"/>
</dbReference>
<dbReference type="InterPro" id="IPR050356">
    <property type="entry name" value="SulA_CellDiv_inhibitor"/>
</dbReference>
<dbReference type="Proteomes" id="UP000283786">
    <property type="component" value="Chromosome"/>
</dbReference>
<organism evidence="3 4">
    <name type="scientific">Pseudooceanicola algae</name>
    <dbReference type="NCBI Taxonomy" id="1537215"/>
    <lineage>
        <taxon>Bacteria</taxon>
        <taxon>Pseudomonadati</taxon>
        <taxon>Pseudomonadota</taxon>
        <taxon>Alphaproteobacteria</taxon>
        <taxon>Rhodobacterales</taxon>
        <taxon>Paracoccaceae</taxon>
        <taxon>Pseudooceanicola</taxon>
    </lineage>
</organism>
<name>A0A418SGH5_9RHOB</name>
<accession>A0A418SGH5</accession>
<proteinExistence type="inferred from homology"/>
<reference evidence="3 4" key="1">
    <citation type="submission" date="2020-08" db="EMBL/GenBank/DDBJ databases">
        <title>Genome sequence of Rhodobacteraceae bacterium Lw-13e.</title>
        <authorList>
            <person name="Poehlein A."/>
            <person name="Wolter L."/>
            <person name="Daniel R."/>
            <person name="Brinkhoff T."/>
        </authorList>
    </citation>
    <scope>NUCLEOTIDE SEQUENCE [LARGE SCALE GENOMIC DNA]</scope>
    <source>
        <strain evidence="3 4">Lw-13e</strain>
    </source>
</reference>
<protein>
    <submittedName>
        <fullName evidence="3">Protein ImuB</fullName>
    </submittedName>
</protein>
<evidence type="ECO:0000313" key="4">
    <source>
        <dbReference type="Proteomes" id="UP000283786"/>
    </source>
</evidence>
<dbReference type="PANTHER" id="PTHR35369:SF2">
    <property type="entry name" value="BLR3025 PROTEIN"/>
    <property type="match status" value="1"/>
</dbReference>
<evidence type="ECO:0000313" key="3">
    <source>
        <dbReference type="EMBL" id="QPM91777.1"/>
    </source>
</evidence>
<gene>
    <name evidence="3" type="primary">imuB</name>
    <name evidence="3" type="ORF">PSAL_030320</name>
</gene>
<dbReference type="InterPro" id="IPR043502">
    <property type="entry name" value="DNA/RNA_pol_sf"/>
</dbReference>
<dbReference type="PANTHER" id="PTHR35369">
    <property type="entry name" value="BLR3025 PROTEIN-RELATED"/>
    <property type="match status" value="1"/>
</dbReference>
<sequence length="543" mass="58730">MGAAQDLPLAVVEQRGNLQIISSLSAAAEARGLRLGMPLPDALAMYPDLVTRSRHVPAETNQLAVLGRWAGRFSPWVGESGGDGLMLDITGCAHLFGGEVALLEQVEADCARLGITLRAAIADTPGAAWAMSRYAGRDGAALRPEGHGGDAVDIEARATRSRAARKRQWERGGARPPTAPPPEAAQRIQPAGHGYDVLAPLPLAALRIGPDLVEALSRVGLRRIGDLIGQPRAPLARRFGQPLIRRLDQALGHVHEPVSPERHRPAFSVRLTLPDPIGLEADLLAGIDRMLPRLCDMLRSSGKVPRLIRLEAWRSDGSMQWVAAGLARPAAEPDRIRPLLAMKLAEIEAGFGIDMLRLVAAQIEDPSRAAPPGHPGLTGADGGGNGPALRDPFLAREDLMARLGARLGMEAITRQHPVASHIPEKTAQTLAAAWSEAAPEWTGPGKLRPLRLFRPEMVTPLGPQPDFPRAPPARFRWRGRVLQACGAGERERIAPEWWLEDPLWRSGTRDYWLVLTVSAERLWLFYAHGGAVSGGWFCQGRFA</sequence>
<dbReference type="CDD" id="cd03468">
    <property type="entry name" value="PolY_like"/>
    <property type="match status" value="1"/>
</dbReference>
<evidence type="ECO:0000256" key="2">
    <source>
        <dbReference type="ARBA" id="ARBA00022763"/>
    </source>
</evidence>
<dbReference type="KEGG" id="palw:PSAL_030320"/>
<dbReference type="EMBL" id="CP060436">
    <property type="protein sequence ID" value="QPM91777.1"/>
    <property type="molecule type" value="Genomic_DNA"/>
</dbReference>
<dbReference type="InterPro" id="IPR001126">
    <property type="entry name" value="UmuC"/>
</dbReference>
<dbReference type="SUPFAM" id="SSF56672">
    <property type="entry name" value="DNA/RNA polymerases"/>
    <property type="match status" value="1"/>
</dbReference>
<comment type="similarity">
    <text evidence="1">Belongs to the DNA polymerase type-Y family.</text>
</comment>
<dbReference type="Pfam" id="PF00817">
    <property type="entry name" value="IMS"/>
    <property type="match status" value="1"/>
</dbReference>
<dbReference type="InterPro" id="IPR043128">
    <property type="entry name" value="Rev_trsase/Diguanyl_cyclase"/>
</dbReference>
<evidence type="ECO:0000256" key="1">
    <source>
        <dbReference type="ARBA" id="ARBA00010945"/>
    </source>
</evidence>
<keyword evidence="4" id="KW-1185">Reference proteome</keyword>